<name>A0ABY8LUZ6_9BACT</name>
<evidence type="ECO:0000313" key="2">
    <source>
        <dbReference type="Proteomes" id="UP001179842"/>
    </source>
</evidence>
<dbReference type="EMBL" id="CP122979">
    <property type="protein sequence ID" value="WGI36256.1"/>
    <property type="molecule type" value="Genomic_DNA"/>
</dbReference>
<gene>
    <name evidence="1" type="ORF">QEG99_02135</name>
</gene>
<accession>A0ABY8LUZ6</accession>
<proteinExistence type="predicted"/>
<sequence length="403" mass="47591">MKRDIKIIAKICENKNYSLLAYENIKDNNVLIFETENDQKKEMYDFFQNSINLLNKNLKTKIKNIFIFLDNSEYSFHSASFQEKRSIQNSKKIVNNNETQKIYDSVLKDNQNNQKMISTLPVNYKINWNNKVEVFSKLPLNKNANEIEISFLKYSINSEYYSFLINLFDKLNIKVNNIFTSQNATIYYLNEQSKINDWQIIVNFDENVSWISAVKNGNILKYKKLENSYLKLESQINSKSDLDFKKWQEISEIYGEILENTKTEALILDKKLTLEQFNKNIEEFLINLASEIYEFTNEIGKDSFPIVLIGKLVNFHNLENTFSKKLINNKIIVHNPKEYLNISKNSNLILSGLNFIENTLNNKLKKNNTLINTQPYEIEDLFFKKNKLLFLIQKLFSKKEKHA</sequence>
<keyword evidence="2" id="KW-1185">Reference proteome</keyword>
<dbReference type="Proteomes" id="UP001179842">
    <property type="component" value="Chromosome"/>
</dbReference>
<evidence type="ECO:0000313" key="1">
    <source>
        <dbReference type="EMBL" id="WGI36256.1"/>
    </source>
</evidence>
<protein>
    <recommendedName>
        <fullName evidence="3">Cell division protein FtsA</fullName>
    </recommendedName>
</protein>
<dbReference type="RefSeq" id="WP_280101557.1">
    <property type="nucleotide sequence ID" value="NZ_CP122979.1"/>
</dbReference>
<evidence type="ECO:0008006" key="3">
    <source>
        <dbReference type="Google" id="ProtNLM"/>
    </source>
</evidence>
<organism evidence="1 2">
    <name type="scientific">Mesomycoplasma lagogenitalium</name>
    <dbReference type="NCBI Taxonomy" id="171286"/>
    <lineage>
        <taxon>Bacteria</taxon>
        <taxon>Bacillati</taxon>
        <taxon>Mycoplasmatota</taxon>
        <taxon>Mycoplasmoidales</taxon>
        <taxon>Metamycoplasmataceae</taxon>
        <taxon>Mesomycoplasma</taxon>
    </lineage>
</organism>
<reference evidence="1" key="1">
    <citation type="submission" date="2023-04" db="EMBL/GenBank/DDBJ databases">
        <title>Completed genome of Mycoplasma lagogenitalium type strain 12MS.</title>
        <authorList>
            <person name="Spergser J."/>
        </authorList>
    </citation>
    <scope>NUCLEOTIDE SEQUENCE</scope>
    <source>
        <strain evidence="1">12MS</strain>
    </source>
</reference>